<feature type="region of interest" description="Disordered" evidence="1">
    <location>
        <begin position="22"/>
        <end position="45"/>
    </location>
</feature>
<dbReference type="PANTHER" id="PTHR38932:SF1">
    <property type="entry name" value="DUF4005 DOMAIN-CONTAINING PROTEIN"/>
    <property type="match status" value="1"/>
</dbReference>
<reference evidence="2" key="1">
    <citation type="submission" date="2020-01" db="EMBL/GenBank/DDBJ databases">
        <authorList>
            <person name="Mishra B."/>
        </authorList>
    </citation>
    <scope>NUCLEOTIDE SEQUENCE [LARGE SCALE GENOMIC DNA]</scope>
</reference>
<accession>A0A6D2KNT9</accession>
<dbReference type="PANTHER" id="PTHR38932">
    <property type="entry name" value="BNAC03G64660D PROTEIN"/>
    <property type="match status" value="1"/>
</dbReference>
<feature type="compositionally biased region" description="Polar residues" evidence="1">
    <location>
        <begin position="28"/>
        <end position="42"/>
    </location>
</feature>
<sequence length="164" mass="18231">MEKRKEAVAVYPKLRAGGEVGNCKQRGSCLNSNQLQSHPSENNQEDDLQIYVAKIPKIYTPSVPMSENESTEMNKPRIRGAGIELKQKPKASPILRPRAVVSSPDNDAMIGSINRSEERKSKKCLKSDCHISSRASQRKNFDTIVKISNRTVAKQSGVDAKDHK</sequence>
<comment type="caution">
    <text evidence="2">The sequence shown here is derived from an EMBL/GenBank/DDBJ whole genome shotgun (WGS) entry which is preliminary data.</text>
</comment>
<name>A0A6D2KNT9_9BRAS</name>
<evidence type="ECO:0000313" key="2">
    <source>
        <dbReference type="EMBL" id="CAA7054717.1"/>
    </source>
</evidence>
<feature type="region of interest" description="Disordered" evidence="1">
    <location>
        <begin position="83"/>
        <end position="122"/>
    </location>
</feature>
<dbReference type="Proteomes" id="UP000467841">
    <property type="component" value="Unassembled WGS sequence"/>
</dbReference>
<organism evidence="2 3">
    <name type="scientific">Microthlaspi erraticum</name>
    <dbReference type="NCBI Taxonomy" id="1685480"/>
    <lineage>
        <taxon>Eukaryota</taxon>
        <taxon>Viridiplantae</taxon>
        <taxon>Streptophyta</taxon>
        <taxon>Embryophyta</taxon>
        <taxon>Tracheophyta</taxon>
        <taxon>Spermatophyta</taxon>
        <taxon>Magnoliopsida</taxon>
        <taxon>eudicotyledons</taxon>
        <taxon>Gunneridae</taxon>
        <taxon>Pentapetalae</taxon>
        <taxon>rosids</taxon>
        <taxon>malvids</taxon>
        <taxon>Brassicales</taxon>
        <taxon>Brassicaceae</taxon>
        <taxon>Coluteocarpeae</taxon>
        <taxon>Microthlaspi</taxon>
    </lineage>
</organism>
<dbReference type="EMBL" id="CACVBM020001584">
    <property type="protein sequence ID" value="CAA7054717.1"/>
    <property type="molecule type" value="Genomic_DNA"/>
</dbReference>
<evidence type="ECO:0000313" key="3">
    <source>
        <dbReference type="Proteomes" id="UP000467841"/>
    </source>
</evidence>
<gene>
    <name evidence="2" type="ORF">MERR_LOCUS41953</name>
</gene>
<proteinExistence type="predicted"/>
<keyword evidence="3" id="KW-1185">Reference proteome</keyword>
<evidence type="ECO:0000256" key="1">
    <source>
        <dbReference type="SAM" id="MobiDB-lite"/>
    </source>
</evidence>
<dbReference type="AlphaFoldDB" id="A0A6D2KNT9"/>
<protein>
    <submittedName>
        <fullName evidence="2">Uncharacterized protein</fullName>
    </submittedName>
</protein>
<dbReference type="OrthoDB" id="1867172at2759"/>